<name>A0ABS8UYX5_DATST</name>
<evidence type="ECO:0000313" key="1">
    <source>
        <dbReference type="EMBL" id="MCD9640085.1"/>
    </source>
</evidence>
<gene>
    <name evidence="1" type="ORF">HAX54_025157</name>
</gene>
<keyword evidence="2" id="KW-1185">Reference proteome</keyword>
<organism evidence="1 2">
    <name type="scientific">Datura stramonium</name>
    <name type="common">Jimsonweed</name>
    <name type="synonym">Common thornapple</name>
    <dbReference type="NCBI Taxonomy" id="4076"/>
    <lineage>
        <taxon>Eukaryota</taxon>
        <taxon>Viridiplantae</taxon>
        <taxon>Streptophyta</taxon>
        <taxon>Embryophyta</taxon>
        <taxon>Tracheophyta</taxon>
        <taxon>Spermatophyta</taxon>
        <taxon>Magnoliopsida</taxon>
        <taxon>eudicotyledons</taxon>
        <taxon>Gunneridae</taxon>
        <taxon>Pentapetalae</taxon>
        <taxon>asterids</taxon>
        <taxon>lamiids</taxon>
        <taxon>Solanales</taxon>
        <taxon>Solanaceae</taxon>
        <taxon>Solanoideae</taxon>
        <taxon>Datureae</taxon>
        <taxon>Datura</taxon>
    </lineage>
</organism>
<protein>
    <submittedName>
        <fullName evidence="1">Uncharacterized protein</fullName>
    </submittedName>
</protein>
<reference evidence="1 2" key="1">
    <citation type="journal article" date="2021" name="BMC Genomics">
        <title>Datura genome reveals duplications of psychoactive alkaloid biosynthetic genes and high mutation rate following tissue culture.</title>
        <authorList>
            <person name="Rajewski A."/>
            <person name="Carter-House D."/>
            <person name="Stajich J."/>
            <person name="Litt A."/>
        </authorList>
    </citation>
    <scope>NUCLEOTIDE SEQUENCE [LARGE SCALE GENOMIC DNA]</scope>
    <source>
        <strain evidence="1">AR-01</strain>
    </source>
</reference>
<sequence length="59" mass="6608">FKPETDSRESIKNIYRPSVGGGRSLGYGVLRGKEWERGAAAFGGLVRGREKERKIEERA</sequence>
<accession>A0ABS8UYX5</accession>
<evidence type="ECO:0000313" key="2">
    <source>
        <dbReference type="Proteomes" id="UP000823775"/>
    </source>
</evidence>
<feature type="non-terminal residue" evidence="1">
    <location>
        <position position="59"/>
    </location>
</feature>
<dbReference type="Proteomes" id="UP000823775">
    <property type="component" value="Unassembled WGS sequence"/>
</dbReference>
<proteinExistence type="predicted"/>
<comment type="caution">
    <text evidence="1">The sequence shown here is derived from an EMBL/GenBank/DDBJ whole genome shotgun (WGS) entry which is preliminary data.</text>
</comment>
<dbReference type="EMBL" id="JACEIK010003051">
    <property type="protein sequence ID" value="MCD9640085.1"/>
    <property type="molecule type" value="Genomic_DNA"/>
</dbReference>
<feature type="non-terminal residue" evidence="1">
    <location>
        <position position="1"/>
    </location>
</feature>